<dbReference type="Pfam" id="PF10098">
    <property type="entry name" value="DUF2336"/>
    <property type="match status" value="1"/>
</dbReference>
<keyword evidence="2" id="KW-1185">Reference proteome</keyword>
<name>A0A7W9AGS8_9SPHN</name>
<dbReference type="AlphaFoldDB" id="A0A7W9AGS8"/>
<dbReference type="Proteomes" id="UP000549617">
    <property type="component" value="Unassembled WGS sequence"/>
</dbReference>
<accession>A0A7W9AGS8</accession>
<gene>
    <name evidence="1" type="ORF">FHS49_001104</name>
</gene>
<comment type="caution">
    <text evidence="1">The sequence shown here is derived from an EMBL/GenBank/DDBJ whole genome shotgun (WGS) entry which is preliminary data.</text>
</comment>
<dbReference type="EMBL" id="JACIJC010000002">
    <property type="protein sequence ID" value="MBB5685096.1"/>
    <property type="molecule type" value="Genomic_DNA"/>
</dbReference>
<proteinExistence type="predicted"/>
<organism evidence="1 2">
    <name type="scientific">Sphingobium boeckii</name>
    <dbReference type="NCBI Taxonomy" id="1082345"/>
    <lineage>
        <taxon>Bacteria</taxon>
        <taxon>Pseudomonadati</taxon>
        <taxon>Pseudomonadota</taxon>
        <taxon>Alphaproteobacteria</taxon>
        <taxon>Sphingomonadales</taxon>
        <taxon>Sphingomonadaceae</taxon>
        <taxon>Sphingobium</taxon>
    </lineage>
</organism>
<reference evidence="1 2" key="1">
    <citation type="submission" date="2020-08" db="EMBL/GenBank/DDBJ databases">
        <title>Genomic Encyclopedia of Type Strains, Phase IV (KMG-IV): sequencing the most valuable type-strain genomes for metagenomic binning, comparative biology and taxonomic classification.</title>
        <authorList>
            <person name="Goeker M."/>
        </authorList>
    </citation>
    <scope>NUCLEOTIDE SEQUENCE [LARGE SCALE GENOMIC DNA]</scope>
    <source>
        <strain evidence="1 2">DSM 25079</strain>
    </source>
</reference>
<protein>
    <submittedName>
        <fullName evidence="1">Uncharacterized protein (DUF2336 family)</fullName>
    </submittedName>
</protein>
<evidence type="ECO:0000313" key="2">
    <source>
        <dbReference type="Proteomes" id="UP000549617"/>
    </source>
</evidence>
<dbReference type="InterPro" id="IPR019285">
    <property type="entry name" value="DUF2336"/>
</dbReference>
<sequence length="370" mass="40801">MFADDDDGSAAQPIGAERLLADAARAAHGARKRLASLVDLFLPETMRLNDYQRVTVRHFLTRLVAAVESDLRQHIVAADSPHFSAELLTALGSMRVSLAMPVLDRARALHDVELVSLLLARVEEQRISQMLRRNDFEPESRLVETLLSDEDPEVAIAAMALLIAESRRLYMFDEPTLLRTDLPADLHYRLVWWVAAALREYMVRQHRAEPGAVDAALMDAAGASLSMHDEGETLEAASMQLVYQLSDRGVLNDMMLKAACLEGRLSLFVAMLAVRGGIDFESARGMALPPYGDRLVVLLRALDVGREAAASIMMAIGTDDAAVVEQIDAYETLDRVHAMEAIRPWQIDNGYRTAITALAAGLAERRDGWA</sequence>
<evidence type="ECO:0000313" key="1">
    <source>
        <dbReference type="EMBL" id="MBB5685096.1"/>
    </source>
</evidence>
<dbReference type="RefSeq" id="WP_184016170.1">
    <property type="nucleotide sequence ID" value="NZ_JACIJC010000002.1"/>
</dbReference>